<protein>
    <recommendedName>
        <fullName evidence="4">F-box domain-containing protein</fullName>
    </recommendedName>
</protein>
<name>A0ABR3Q731_9TREE</name>
<feature type="compositionally biased region" description="Basic and acidic residues" evidence="1">
    <location>
        <begin position="1"/>
        <end position="13"/>
    </location>
</feature>
<evidence type="ECO:0000256" key="1">
    <source>
        <dbReference type="SAM" id="MobiDB-lite"/>
    </source>
</evidence>
<dbReference type="GeneID" id="95985602"/>
<evidence type="ECO:0000313" key="2">
    <source>
        <dbReference type="EMBL" id="KAL1410546.1"/>
    </source>
</evidence>
<comment type="caution">
    <text evidence="2">The sequence shown here is derived from an EMBL/GenBank/DDBJ whole genome shotgun (WGS) entry which is preliminary data.</text>
</comment>
<dbReference type="Proteomes" id="UP001565368">
    <property type="component" value="Unassembled WGS sequence"/>
</dbReference>
<organism evidence="2 3">
    <name type="scientific">Vanrija albida</name>
    <dbReference type="NCBI Taxonomy" id="181172"/>
    <lineage>
        <taxon>Eukaryota</taxon>
        <taxon>Fungi</taxon>
        <taxon>Dikarya</taxon>
        <taxon>Basidiomycota</taxon>
        <taxon>Agaricomycotina</taxon>
        <taxon>Tremellomycetes</taxon>
        <taxon>Trichosporonales</taxon>
        <taxon>Trichosporonaceae</taxon>
        <taxon>Vanrija</taxon>
    </lineage>
</organism>
<evidence type="ECO:0008006" key="4">
    <source>
        <dbReference type="Google" id="ProtNLM"/>
    </source>
</evidence>
<feature type="region of interest" description="Disordered" evidence="1">
    <location>
        <begin position="1"/>
        <end position="35"/>
    </location>
</feature>
<proteinExistence type="predicted"/>
<reference evidence="2 3" key="1">
    <citation type="submission" date="2023-08" db="EMBL/GenBank/DDBJ databases">
        <title>Annotated Genome Sequence of Vanrija albida AlHP1.</title>
        <authorList>
            <person name="Herzog R."/>
        </authorList>
    </citation>
    <scope>NUCLEOTIDE SEQUENCE [LARGE SCALE GENOMIC DNA]</scope>
    <source>
        <strain evidence="2 3">AlHP1</strain>
    </source>
</reference>
<evidence type="ECO:0000313" key="3">
    <source>
        <dbReference type="Proteomes" id="UP001565368"/>
    </source>
</evidence>
<sequence length="453" mass="51419">MSHPRQDAPEEYRRTKRSKLSPKTTKQPPHRAPHHAWFDHQTIPHILDTVIQYASHASLLRLRATSHYVRDRADARLWEHVVVRGASPGDPRRPANTMAEADPIIVFEAYGLGRIPHVPRSEWWWQIATGVTYAKTEPPPAAGTRDERRRALERVARLLESTRRLDIHSTASSTFGVTAFLSVTLDPLDVLRIFCNEDGEHPASPFPAARFQIVFPPSQPRIGREYIDEVPTMAPDSETVVHHLKIPLLAAPILAVEQDLAVPKESRPANEVFVFSDATPNLHPTDLRWTLPFCQKWVAIMGEREVESPRRVDELVSQLARRLRDGTRCTIVDLAALDPAWLQFRDSQLPPNVEVGSKDWVQKTLVRALVFELHESVEEGRTMAQAIEVVHELLEFVTWDQWAARLTDQERELVTVPDSVKSMLEVVRNANHRDDVYSPAAVLGMLDAQDQIV</sequence>
<dbReference type="EMBL" id="JBBXJM010000003">
    <property type="protein sequence ID" value="KAL1410546.1"/>
    <property type="molecule type" value="Genomic_DNA"/>
</dbReference>
<gene>
    <name evidence="2" type="ORF">Q8F55_004559</name>
</gene>
<dbReference type="RefSeq" id="XP_069210490.1">
    <property type="nucleotide sequence ID" value="XM_069353072.1"/>
</dbReference>
<keyword evidence="3" id="KW-1185">Reference proteome</keyword>
<accession>A0ABR3Q731</accession>